<evidence type="ECO:0000313" key="3">
    <source>
        <dbReference type="Proteomes" id="UP000076738"/>
    </source>
</evidence>
<evidence type="ECO:0000259" key="1">
    <source>
        <dbReference type="PROSITE" id="PS51186"/>
    </source>
</evidence>
<evidence type="ECO:0000313" key="2">
    <source>
        <dbReference type="EMBL" id="KZO98694.1"/>
    </source>
</evidence>
<dbReference type="GO" id="GO:0016747">
    <property type="term" value="F:acyltransferase activity, transferring groups other than amino-acyl groups"/>
    <property type="evidence" value="ECO:0007669"/>
    <property type="project" value="InterPro"/>
</dbReference>
<protein>
    <recommendedName>
        <fullName evidence="1">N-acetyltransferase domain-containing protein</fullName>
    </recommendedName>
</protein>
<dbReference type="OrthoDB" id="424551at2759"/>
<dbReference type="InterPro" id="IPR016181">
    <property type="entry name" value="Acyl_CoA_acyltransferase"/>
</dbReference>
<dbReference type="Proteomes" id="UP000076738">
    <property type="component" value="Unassembled WGS sequence"/>
</dbReference>
<dbReference type="Gene3D" id="3.40.630.30">
    <property type="match status" value="1"/>
</dbReference>
<dbReference type="Pfam" id="PF00583">
    <property type="entry name" value="Acetyltransf_1"/>
    <property type="match status" value="1"/>
</dbReference>
<feature type="domain" description="N-acetyltransferase" evidence="1">
    <location>
        <begin position="101"/>
        <end position="240"/>
    </location>
</feature>
<dbReference type="EMBL" id="KV417275">
    <property type="protein sequence ID" value="KZO98694.1"/>
    <property type="molecule type" value="Genomic_DNA"/>
</dbReference>
<name>A0A167PE12_CALVF</name>
<dbReference type="InterPro" id="IPR000182">
    <property type="entry name" value="GNAT_dom"/>
</dbReference>
<dbReference type="PROSITE" id="PS51186">
    <property type="entry name" value="GNAT"/>
    <property type="match status" value="1"/>
</dbReference>
<sequence>MCDDLIVAHFFKASANGSTKVLTETADAHVFVQNDPLNQLWMFFPGTFQPTELDDWLSRHLSDHPAGKGFTYWSFTAYNKETALKIYKDWSAATFDVLYEMSLPAAASGSSHGSCPHAFNIRLDPTFLKSHDPDHISEAFIKAETTFTIVDEHNGHIAGFVTFLVDDDTKRIYISSIEVFPSYRRRGLAKALMKRALESQKEGYTIWLTVFAENMGAVAMYFGLGFSIHRCLWVVGGANP</sequence>
<dbReference type="InterPro" id="IPR050276">
    <property type="entry name" value="MshD_Acetyltransferase"/>
</dbReference>
<organism evidence="2 3">
    <name type="scientific">Calocera viscosa (strain TUFC12733)</name>
    <dbReference type="NCBI Taxonomy" id="1330018"/>
    <lineage>
        <taxon>Eukaryota</taxon>
        <taxon>Fungi</taxon>
        <taxon>Dikarya</taxon>
        <taxon>Basidiomycota</taxon>
        <taxon>Agaricomycotina</taxon>
        <taxon>Dacrymycetes</taxon>
        <taxon>Dacrymycetales</taxon>
        <taxon>Dacrymycetaceae</taxon>
        <taxon>Calocera</taxon>
    </lineage>
</organism>
<proteinExistence type="predicted"/>
<dbReference type="CDD" id="cd04301">
    <property type="entry name" value="NAT_SF"/>
    <property type="match status" value="1"/>
</dbReference>
<reference evidence="2 3" key="1">
    <citation type="journal article" date="2016" name="Mol. Biol. Evol.">
        <title>Comparative Genomics of Early-Diverging Mushroom-Forming Fungi Provides Insights into the Origins of Lignocellulose Decay Capabilities.</title>
        <authorList>
            <person name="Nagy L.G."/>
            <person name="Riley R."/>
            <person name="Tritt A."/>
            <person name="Adam C."/>
            <person name="Daum C."/>
            <person name="Floudas D."/>
            <person name="Sun H."/>
            <person name="Yadav J.S."/>
            <person name="Pangilinan J."/>
            <person name="Larsson K.H."/>
            <person name="Matsuura K."/>
            <person name="Barry K."/>
            <person name="Labutti K."/>
            <person name="Kuo R."/>
            <person name="Ohm R.A."/>
            <person name="Bhattacharya S.S."/>
            <person name="Shirouzu T."/>
            <person name="Yoshinaga Y."/>
            <person name="Martin F.M."/>
            <person name="Grigoriev I.V."/>
            <person name="Hibbett D.S."/>
        </authorList>
    </citation>
    <scope>NUCLEOTIDE SEQUENCE [LARGE SCALE GENOMIC DNA]</scope>
    <source>
        <strain evidence="2 3">TUFC12733</strain>
    </source>
</reference>
<dbReference type="PANTHER" id="PTHR43617:SF33">
    <property type="entry name" value="SPORE COAT POLYSACCHARIDE BIOSYNTHESIS PROTEIN SPSD"/>
    <property type="match status" value="1"/>
</dbReference>
<dbReference type="AlphaFoldDB" id="A0A167PE12"/>
<dbReference type="PANTHER" id="PTHR43617">
    <property type="entry name" value="L-AMINO ACID N-ACETYLTRANSFERASE"/>
    <property type="match status" value="1"/>
</dbReference>
<keyword evidence="3" id="KW-1185">Reference proteome</keyword>
<accession>A0A167PE12</accession>
<gene>
    <name evidence="2" type="ORF">CALVIDRAFT_526099</name>
</gene>
<dbReference type="SUPFAM" id="SSF55729">
    <property type="entry name" value="Acyl-CoA N-acyltransferases (Nat)"/>
    <property type="match status" value="1"/>
</dbReference>